<feature type="transmembrane region" description="Helical" evidence="4">
    <location>
        <begin position="46"/>
        <end position="65"/>
    </location>
</feature>
<comment type="cofactor">
    <cofactor evidence="1">
        <name>Mg(2+)</name>
        <dbReference type="ChEBI" id="CHEBI:18420"/>
    </cofactor>
</comment>
<comment type="caution">
    <text evidence="6">The sequence shown here is derived from an EMBL/GenBank/DDBJ whole genome shotgun (WGS) entry which is preliminary data.</text>
</comment>
<feature type="transmembrane region" description="Helical" evidence="4">
    <location>
        <begin position="122"/>
        <end position="139"/>
    </location>
</feature>
<feature type="transmembrane region" description="Helical" evidence="4">
    <location>
        <begin position="72"/>
        <end position="92"/>
    </location>
</feature>
<dbReference type="EC" id="2.7.7.65" evidence="2"/>
<dbReference type="EMBL" id="PIPP01000003">
    <property type="protein sequence ID" value="RUO36849.1"/>
    <property type="molecule type" value="Genomic_DNA"/>
</dbReference>
<evidence type="ECO:0000256" key="4">
    <source>
        <dbReference type="SAM" id="Phobius"/>
    </source>
</evidence>
<dbReference type="SUPFAM" id="SSF55073">
    <property type="entry name" value="Nucleotide cyclase"/>
    <property type="match status" value="1"/>
</dbReference>
<dbReference type="AlphaFoldDB" id="A0A432WSV3"/>
<keyword evidence="4" id="KW-0472">Membrane</keyword>
<evidence type="ECO:0000256" key="2">
    <source>
        <dbReference type="ARBA" id="ARBA00012528"/>
    </source>
</evidence>
<dbReference type="PANTHER" id="PTHR45138:SF9">
    <property type="entry name" value="DIGUANYLATE CYCLASE DGCM-RELATED"/>
    <property type="match status" value="1"/>
</dbReference>
<gene>
    <name evidence="6" type="ORF">CWE13_08355</name>
</gene>
<evidence type="ECO:0000256" key="1">
    <source>
        <dbReference type="ARBA" id="ARBA00001946"/>
    </source>
</evidence>
<dbReference type="Pfam" id="PF00990">
    <property type="entry name" value="GGDEF"/>
    <property type="match status" value="1"/>
</dbReference>
<dbReference type="InterPro" id="IPR050469">
    <property type="entry name" value="Diguanylate_Cyclase"/>
</dbReference>
<organism evidence="6 7">
    <name type="scientific">Aliidiomarina shirensis</name>
    <dbReference type="NCBI Taxonomy" id="1048642"/>
    <lineage>
        <taxon>Bacteria</taxon>
        <taxon>Pseudomonadati</taxon>
        <taxon>Pseudomonadota</taxon>
        <taxon>Gammaproteobacteria</taxon>
        <taxon>Alteromonadales</taxon>
        <taxon>Idiomarinaceae</taxon>
        <taxon>Aliidiomarina</taxon>
    </lineage>
</organism>
<dbReference type="PANTHER" id="PTHR45138">
    <property type="entry name" value="REGULATORY COMPONENTS OF SENSORY TRANSDUCTION SYSTEM"/>
    <property type="match status" value="1"/>
</dbReference>
<dbReference type="SMART" id="SM00267">
    <property type="entry name" value="GGDEF"/>
    <property type="match status" value="1"/>
</dbReference>
<sequence length="341" mass="38304">MNVQTPFQLVHDPARHQRSLLKSLLIIIFIFSAVIGTINVVTFDSWQIASFNYTSMISAILIGWLYRRTGHLLVASWLLCAAVIFNLFSFILLAKGGAYSLIWITVLPPIAFFLLGKRAGSWLTGATFVSLLTFLFWQMPNLPSTAFSTGAFLNITEVLLGHWLIFRHYEGSREAAFAEMERLSITDKLTGLHNRAKLDSILEMQMAYLQRLDQPFVVMLIDIDYFKRVNDNFGHLHGDQVLQKVASVLSNSVRKTDEVGRWGGEEFLLLCPQTDLASAIQLANSLREQIEREVSTANLTITVSIGVAEINKYMPVTEALGRADDALYKAKENGRNCVMHA</sequence>
<keyword evidence="4" id="KW-1133">Transmembrane helix</keyword>
<reference evidence="7" key="1">
    <citation type="journal article" date="2018" name="Front. Microbiol.">
        <title>Genome-Based Analysis Reveals the Taxonomy and Diversity of the Family Idiomarinaceae.</title>
        <authorList>
            <person name="Liu Y."/>
            <person name="Lai Q."/>
            <person name="Shao Z."/>
        </authorList>
    </citation>
    <scope>NUCLEOTIDE SEQUENCE [LARGE SCALE GENOMIC DNA]</scope>
    <source>
        <strain evidence="7">AIS</strain>
    </source>
</reference>
<dbReference type="FunFam" id="3.30.70.270:FF:000001">
    <property type="entry name" value="Diguanylate cyclase domain protein"/>
    <property type="match status" value="1"/>
</dbReference>
<dbReference type="Gene3D" id="3.30.70.270">
    <property type="match status" value="1"/>
</dbReference>
<accession>A0A432WSV3</accession>
<dbReference type="Proteomes" id="UP000286934">
    <property type="component" value="Unassembled WGS sequence"/>
</dbReference>
<comment type="catalytic activity">
    <reaction evidence="3">
        <text>2 GTP = 3',3'-c-di-GMP + 2 diphosphate</text>
        <dbReference type="Rhea" id="RHEA:24898"/>
        <dbReference type="ChEBI" id="CHEBI:33019"/>
        <dbReference type="ChEBI" id="CHEBI:37565"/>
        <dbReference type="ChEBI" id="CHEBI:58805"/>
        <dbReference type="EC" id="2.7.7.65"/>
    </reaction>
</comment>
<dbReference type="NCBIfam" id="TIGR00254">
    <property type="entry name" value="GGDEF"/>
    <property type="match status" value="1"/>
</dbReference>
<feature type="domain" description="GGDEF" evidence="5">
    <location>
        <begin position="214"/>
        <end position="341"/>
    </location>
</feature>
<feature type="transmembrane region" description="Helical" evidence="4">
    <location>
        <begin position="145"/>
        <end position="166"/>
    </location>
</feature>
<evidence type="ECO:0000256" key="3">
    <source>
        <dbReference type="ARBA" id="ARBA00034247"/>
    </source>
</evidence>
<protein>
    <recommendedName>
        <fullName evidence="2">diguanylate cyclase</fullName>
        <ecNumber evidence="2">2.7.7.65</ecNumber>
    </recommendedName>
</protein>
<feature type="transmembrane region" description="Helical" evidence="4">
    <location>
        <begin position="98"/>
        <end position="115"/>
    </location>
</feature>
<dbReference type="CDD" id="cd01949">
    <property type="entry name" value="GGDEF"/>
    <property type="match status" value="1"/>
</dbReference>
<evidence type="ECO:0000259" key="5">
    <source>
        <dbReference type="PROSITE" id="PS50887"/>
    </source>
</evidence>
<dbReference type="InterPro" id="IPR043128">
    <property type="entry name" value="Rev_trsase/Diguanyl_cyclase"/>
</dbReference>
<dbReference type="Pfam" id="PF20966">
    <property type="entry name" value="MASE6"/>
    <property type="match status" value="1"/>
</dbReference>
<dbReference type="InterPro" id="IPR000160">
    <property type="entry name" value="GGDEF_dom"/>
</dbReference>
<dbReference type="GO" id="GO:0052621">
    <property type="term" value="F:diguanylate cyclase activity"/>
    <property type="evidence" value="ECO:0007669"/>
    <property type="project" value="UniProtKB-EC"/>
</dbReference>
<proteinExistence type="predicted"/>
<name>A0A432WSV3_9GAMM</name>
<evidence type="ECO:0000313" key="7">
    <source>
        <dbReference type="Proteomes" id="UP000286934"/>
    </source>
</evidence>
<dbReference type="InterPro" id="IPR029787">
    <property type="entry name" value="Nucleotide_cyclase"/>
</dbReference>
<keyword evidence="4" id="KW-0812">Transmembrane</keyword>
<dbReference type="PROSITE" id="PS50887">
    <property type="entry name" value="GGDEF"/>
    <property type="match status" value="1"/>
</dbReference>
<evidence type="ECO:0000313" key="6">
    <source>
        <dbReference type="EMBL" id="RUO36849.1"/>
    </source>
</evidence>
<dbReference type="InterPro" id="IPR048435">
    <property type="entry name" value="MASE6"/>
</dbReference>
<keyword evidence="7" id="KW-1185">Reference proteome</keyword>
<feature type="transmembrane region" description="Helical" evidence="4">
    <location>
        <begin position="20"/>
        <end position="40"/>
    </location>
</feature>